<comment type="function">
    <text evidence="5">Binds to the 23S rRNA.</text>
</comment>
<dbReference type="GO" id="GO:0019843">
    <property type="term" value="F:rRNA binding"/>
    <property type="evidence" value="ECO:0007669"/>
    <property type="project" value="UniProtKB-UniRule"/>
</dbReference>
<keyword evidence="2 5" id="KW-0689">Ribosomal protein</keyword>
<evidence type="ECO:0000259" key="8">
    <source>
        <dbReference type="Pfam" id="PF00828"/>
    </source>
</evidence>
<evidence type="ECO:0000256" key="1">
    <source>
        <dbReference type="ARBA" id="ARBA00007320"/>
    </source>
</evidence>
<feature type="compositionally biased region" description="Basic residues" evidence="7">
    <location>
        <begin position="1"/>
        <end position="16"/>
    </location>
</feature>
<dbReference type="InterPro" id="IPR001196">
    <property type="entry name" value="Ribosomal_uL15_CS"/>
</dbReference>
<evidence type="ECO:0000256" key="5">
    <source>
        <dbReference type="HAMAP-Rule" id="MF_01341"/>
    </source>
</evidence>
<feature type="domain" description="Large ribosomal subunit protein uL15/eL18" evidence="8">
    <location>
        <begin position="74"/>
        <end position="145"/>
    </location>
</feature>
<reference evidence="10" key="1">
    <citation type="journal article" date="2020" name="mSystems">
        <title>Genome- and Community-Level Interaction Insights into Carbon Utilization and Element Cycling Functions of Hydrothermarchaeota in Hydrothermal Sediment.</title>
        <authorList>
            <person name="Zhou Z."/>
            <person name="Liu Y."/>
            <person name="Xu W."/>
            <person name="Pan J."/>
            <person name="Luo Z.H."/>
            <person name="Li M."/>
        </authorList>
    </citation>
    <scope>NUCLEOTIDE SEQUENCE [LARGE SCALE GENOMIC DNA]</scope>
    <source>
        <strain evidence="9">SpSt-618</strain>
        <strain evidence="10">SpSt-657</strain>
    </source>
</reference>
<dbReference type="PANTHER" id="PTHR11721">
    <property type="entry name" value="60S RIBOSOMAL PROTEIN L27A"/>
    <property type="match status" value="1"/>
</dbReference>
<dbReference type="HAMAP" id="MF_01341">
    <property type="entry name" value="Ribosomal_uL15"/>
    <property type="match status" value="1"/>
</dbReference>
<evidence type="ECO:0000256" key="2">
    <source>
        <dbReference type="ARBA" id="ARBA00022980"/>
    </source>
</evidence>
<dbReference type="PANTHER" id="PTHR11721:SF3">
    <property type="entry name" value="LARGE RIBOSOMAL SUBUNIT PROTEIN UL15"/>
    <property type="match status" value="1"/>
</dbReference>
<dbReference type="Gene3D" id="4.10.990.10">
    <property type="match status" value="1"/>
</dbReference>
<comment type="subunit">
    <text evidence="5">Part of the 50S ribosomal subunit.</text>
</comment>
<keyword evidence="3 5" id="KW-0687">Ribonucleoprotein</keyword>
<protein>
    <recommendedName>
        <fullName evidence="4 5">Large ribosomal subunit protein uL15</fullName>
    </recommendedName>
</protein>
<dbReference type="GO" id="GO:0022625">
    <property type="term" value="C:cytosolic large ribosomal subunit"/>
    <property type="evidence" value="ECO:0007669"/>
    <property type="project" value="TreeGrafter"/>
</dbReference>
<dbReference type="InterPro" id="IPR021131">
    <property type="entry name" value="Ribosomal_uL15/eL18"/>
</dbReference>
<comment type="caution">
    <text evidence="10">The sequence shown here is derived from an EMBL/GenBank/DDBJ whole genome shotgun (WGS) entry which is preliminary data.</text>
</comment>
<dbReference type="EMBL" id="DTBZ01000147">
    <property type="protein sequence ID" value="HGQ18849.1"/>
    <property type="molecule type" value="Genomic_DNA"/>
</dbReference>
<sequence length="153" mass="17183">MVVRREKKSRKMHGYRNRGWGSIGQHRKSGSRGGRGAAGMHKHKWSWIVKNYRDWFGRKGFIPRSPSSTPKASEINIGQIEEIVNKMLEAGTATMENNKIVVDLSKMGINKLMGYGEIAHPVKVIVWSASKKAIEKIEKIGGEVIILRQQSSA</sequence>
<evidence type="ECO:0000313" key="9">
    <source>
        <dbReference type="EMBL" id="HGN37166.1"/>
    </source>
</evidence>
<name>A0A7J3JTF1_9CREN</name>
<dbReference type="PROSITE" id="PS00475">
    <property type="entry name" value="RIBOSOMAL_L15"/>
    <property type="match status" value="1"/>
</dbReference>
<evidence type="ECO:0000313" key="10">
    <source>
        <dbReference type="EMBL" id="HGQ18849.1"/>
    </source>
</evidence>
<dbReference type="Gene3D" id="3.100.10.10">
    <property type="match status" value="1"/>
</dbReference>
<dbReference type="Pfam" id="PF00828">
    <property type="entry name" value="Ribosomal_L27A"/>
    <property type="match status" value="1"/>
</dbReference>
<evidence type="ECO:0000256" key="3">
    <source>
        <dbReference type="ARBA" id="ARBA00023274"/>
    </source>
</evidence>
<evidence type="ECO:0000256" key="4">
    <source>
        <dbReference type="ARBA" id="ARBA00035200"/>
    </source>
</evidence>
<accession>A0A7J3JTF1</accession>
<keyword evidence="5" id="KW-0699">rRNA-binding</keyword>
<dbReference type="GO" id="GO:0003735">
    <property type="term" value="F:structural constituent of ribosome"/>
    <property type="evidence" value="ECO:0007669"/>
    <property type="project" value="InterPro"/>
</dbReference>
<gene>
    <name evidence="5" type="primary">rpl15</name>
    <name evidence="9" type="ORF">ENT87_06435</name>
    <name evidence="10" type="ORF">ENU30_07760</name>
</gene>
<dbReference type="EMBL" id="DTAI01000191">
    <property type="protein sequence ID" value="HGN37166.1"/>
    <property type="molecule type" value="Genomic_DNA"/>
</dbReference>
<keyword evidence="5" id="KW-0694">RNA-binding</keyword>
<feature type="region of interest" description="Disordered" evidence="7">
    <location>
        <begin position="1"/>
        <end position="38"/>
    </location>
</feature>
<organism evidence="10">
    <name type="scientific">Ignisphaera aggregans</name>
    <dbReference type="NCBI Taxonomy" id="334771"/>
    <lineage>
        <taxon>Archaea</taxon>
        <taxon>Thermoproteota</taxon>
        <taxon>Thermoprotei</taxon>
        <taxon>Desulfurococcales</taxon>
        <taxon>Desulfurococcaceae</taxon>
        <taxon>Ignisphaera</taxon>
    </lineage>
</organism>
<dbReference type="InterPro" id="IPR027386">
    <property type="entry name" value="Rbsml_uL15_N"/>
</dbReference>
<dbReference type="GO" id="GO:0006412">
    <property type="term" value="P:translation"/>
    <property type="evidence" value="ECO:0007669"/>
    <property type="project" value="UniProtKB-UniRule"/>
</dbReference>
<dbReference type="InterPro" id="IPR036227">
    <property type="entry name" value="Ribosomal_uL15/eL18_sf"/>
</dbReference>
<evidence type="ECO:0000256" key="6">
    <source>
        <dbReference type="RuleBase" id="RU003888"/>
    </source>
</evidence>
<dbReference type="AlphaFoldDB" id="A0A7J3JTF1"/>
<proteinExistence type="inferred from homology"/>
<dbReference type="InterPro" id="IPR030878">
    <property type="entry name" value="Ribosomal_uL15"/>
</dbReference>
<comment type="similarity">
    <text evidence="1 5 6">Belongs to the universal ribosomal protein uL15 family.</text>
</comment>
<evidence type="ECO:0000256" key="7">
    <source>
        <dbReference type="SAM" id="MobiDB-lite"/>
    </source>
</evidence>
<dbReference type="SUPFAM" id="SSF52080">
    <property type="entry name" value="Ribosomal proteins L15p and L18e"/>
    <property type="match status" value="1"/>
</dbReference>